<dbReference type="OrthoDB" id="434648at2759"/>
<dbReference type="GO" id="GO:0005524">
    <property type="term" value="F:ATP binding"/>
    <property type="evidence" value="ECO:0007669"/>
    <property type="project" value="UniProtKB-UniRule"/>
</dbReference>
<name>D7FY34_ECTSI</name>
<dbReference type="SUPFAM" id="SSF56059">
    <property type="entry name" value="Glutathione synthetase ATP-binding domain-like"/>
    <property type="match status" value="1"/>
</dbReference>
<feature type="compositionally biased region" description="Low complexity" evidence="5">
    <location>
        <begin position="168"/>
        <end position="179"/>
    </location>
</feature>
<organism evidence="7 8">
    <name type="scientific">Ectocarpus siliculosus</name>
    <name type="common">Brown alga</name>
    <name type="synonym">Conferva siliculosa</name>
    <dbReference type="NCBI Taxonomy" id="2880"/>
    <lineage>
        <taxon>Eukaryota</taxon>
        <taxon>Sar</taxon>
        <taxon>Stramenopiles</taxon>
        <taxon>Ochrophyta</taxon>
        <taxon>PX clade</taxon>
        <taxon>Phaeophyceae</taxon>
        <taxon>Ectocarpales</taxon>
        <taxon>Ectocarpaceae</taxon>
        <taxon>Ectocarpus</taxon>
    </lineage>
</organism>
<evidence type="ECO:0000256" key="2">
    <source>
        <dbReference type="ARBA" id="ARBA00022741"/>
    </source>
</evidence>
<dbReference type="eggNOG" id="ENOG502S0EE">
    <property type="taxonomic scope" value="Eukaryota"/>
</dbReference>
<feature type="domain" description="ATP-grasp" evidence="6">
    <location>
        <begin position="196"/>
        <end position="411"/>
    </location>
</feature>
<dbReference type="PANTHER" id="PTHR43585:SF2">
    <property type="entry name" value="ATP-GRASP ENZYME FSQD"/>
    <property type="match status" value="1"/>
</dbReference>
<evidence type="ECO:0000256" key="4">
    <source>
        <dbReference type="PROSITE-ProRule" id="PRU00409"/>
    </source>
</evidence>
<dbReference type="InParanoid" id="D7FY34"/>
<keyword evidence="1" id="KW-0436">Ligase</keyword>
<keyword evidence="8" id="KW-1185">Reference proteome</keyword>
<dbReference type="Proteomes" id="UP000002630">
    <property type="component" value="Unassembled WGS sequence"/>
</dbReference>
<protein>
    <recommendedName>
        <fullName evidence="6">ATP-grasp domain-containing protein</fullName>
    </recommendedName>
</protein>
<dbReference type="EMBL" id="FN649760">
    <property type="protein sequence ID" value="CBJ32447.1"/>
    <property type="molecule type" value="Genomic_DNA"/>
</dbReference>
<sequence length="525" mass="56648">MSSFEDAETGSEAEEGGAPVAGVIVVDPFCDYLGKRCIDILEEAGYAVVQVLSDHLVATLDSDSAKGFRPPSPGKEAEWASWLPFPIVAVVCESDAGLANAERLQAALLGPRFGGNNDARRDKFLMNEAMRTAGLAAARQIKTGDRVKVRQFLATLETTTTAPPPTPAQQQDTQQLEQTGGREVAADADGDLAAPMPEENSENVPEAKGLGGRGEEQEEDCGDGNAHGVLSVVKPARGCASGSVFRCQGEREAMEAFDKILGTPKYGTPGEFNDEVLVQEFLVGTEYVVDTVSRDGEHKAVAIWRYDKRPANGAPFVYFSVKLMPSDGQAEQKVVEYAFQALDVLGIKFGPTHTEIMMVGAHGGDDGTTSPGEGTPTLVEVNTRWHLTDFAPLTDACVGYNAVEETLAAYLDPGRFDALPRVPPTGKDSRYGRVVHLVSYVEGTLERIFHEEEIRSLESFAGIDVYADPKNGGSGHVKKTIDIRSDAGWVRLVHEKEEVVERDYRRVVELMPTMYKVSGDSSSSG</sequence>
<proteinExistence type="predicted"/>
<dbReference type="PANTHER" id="PTHR43585">
    <property type="entry name" value="FUMIPYRROLE BIOSYNTHESIS PROTEIN C"/>
    <property type="match status" value="1"/>
</dbReference>
<dbReference type="Pfam" id="PF13535">
    <property type="entry name" value="ATP-grasp_4"/>
    <property type="match status" value="1"/>
</dbReference>
<evidence type="ECO:0000256" key="1">
    <source>
        <dbReference type="ARBA" id="ARBA00022598"/>
    </source>
</evidence>
<dbReference type="AlphaFoldDB" id="D7FY34"/>
<dbReference type="STRING" id="2880.D7FY34"/>
<dbReference type="GO" id="GO:0046872">
    <property type="term" value="F:metal ion binding"/>
    <property type="evidence" value="ECO:0007669"/>
    <property type="project" value="InterPro"/>
</dbReference>
<feature type="region of interest" description="Disordered" evidence="5">
    <location>
        <begin position="157"/>
        <end position="227"/>
    </location>
</feature>
<dbReference type="PROSITE" id="PS50975">
    <property type="entry name" value="ATP_GRASP"/>
    <property type="match status" value="1"/>
</dbReference>
<dbReference type="InterPro" id="IPR052032">
    <property type="entry name" value="ATP-dep_AA_Ligase"/>
</dbReference>
<gene>
    <name evidence="7" type="ORF">Esi_0339_0018</name>
</gene>
<dbReference type="GO" id="GO:0016874">
    <property type="term" value="F:ligase activity"/>
    <property type="evidence" value="ECO:0007669"/>
    <property type="project" value="UniProtKB-KW"/>
</dbReference>
<dbReference type="Gene3D" id="3.30.470.20">
    <property type="entry name" value="ATP-grasp fold, B domain"/>
    <property type="match status" value="1"/>
</dbReference>
<reference evidence="7 8" key="1">
    <citation type="journal article" date="2010" name="Nature">
        <title>The Ectocarpus genome and the independent evolution of multicellularity in brown algae.</title>
        <authorList>
            <person name="Cock J.M."/>
            <person name="Sterck L."/>
            <person name="Rouze P."/>
            <person name="Scornet D."/>
            <person name="Allen A.E."/>
            <person name="Amoutzias G."/>
            <person name="Anthouard V."/>
            <person name="Artiguenave F."/>
            <person name="Aury J.M."/>
            <person name="Badger J.H."/>
            <person name="Beszteri B."/>
            <person name="Billiau K."/>
            <person name="Bonnet E."/>
            <person name="Bothwell J.H."/>
            <person name="Bowler C."/>
            <person name="Boyen C."/>
            <person name="Brownlee C."/>
            <person name="Carrano C.J."/>
            <person name="Charrier B."/>
            <person name="Cho G.Y."/>
            <person name="Coelho S.M."/>
            <person name="Collen J."/>
            <person name="Corre E."/>
            <person name="Da Silva C."/>
            <person name="Delage L."/>
            <person name="Delaroque N."/>
            <person name="Dittami S.M."/>
            <person name="Doulbeau S."/>
            <person name="Elias M."/>
            <person name="Farnham G."/>
            <person name="Gachon C.M."/>
            <person name="Gschloessl B."/>
            <person name="Heesch S."/>
            <person name="Jabbari K."/>
            <person name="Jubin C."/>
            <person name="Kawai H."/>
            <person name="Kimura K."/>
            <person name="Kloareg B."/>
            <person name="Kupper F.C."/>
            <person name="Lang D."/>
            <person name="Le Bail A."/>
            <person name="Leblanc C."/>
            <person name="Lerouge P."/>
            <person name="Lohr M."/>
            <person name="Lopez P.J."/>
            <person name="Martens C."/>
            <person name="Maumus F."/>
            <person name="Michel G."/>
            <person name="Miranda-Saavedra D."/>
            <person name="Morales J."/>
            <person name="Moreau H."/>
            <person name="Motomura T."/>
            <person name="Nagasato C."/>
            <person name="Napoli C.A."/>
            <person name="Nelson D.R."/>
            <person name="Nyvall-Collen P."/>
            <person name="Peters A.F."/>
            <person name="Pommier C."/>
            <person name="Potin P."/>
            <person name="Poulain J."/>
            <person name="Quesneville H."/>
            <person name="Read B."/>
            <person name="Rensing S.A."/>
            <person name="Ritter A."/>
            <person name="Rousvoal S."/>
            <person name="Samanta M."/>
            <person name="Samson G."/>
            <person name="Schroeder D.C."/>
            <person name="Segurens B."/>
            <person name="Strittmatter M."/>
            <person name="Tonon T."/>
            <person name="Tregear J.W."/>
            <person name="Valentin K."/>
            <person name="von Dassow P."/>
            <person name="Yamagishi T."/>
            <person name="Van de Peer Y."/>
            <person name="Wincker P."/>
        </authorList>
    </citation>
    <scope>NUCLEOTIDE SEQUENCE [LARGE SCALE GENOMIC DNA]</scope>
    <source>
        <strain evidence="8">Ec32 / CCAP1310/4</strain>
    </source>
</reference>
<evidence type="ECO:0000256" key="3">
    <source>
        <dbReference type="ARBA" id="ARBA00022840"/>
    </source>
</evidence>
<evidence type="ECO:0000259" key="6">
    <source>
        <dbReference type="PROSITE" id="PS50975"/>
    </source>
</evidence>
<dbReference type="InterPro" id="IPR011761">
    <property type="entry name" value="ATP-grasp"/>
</dbReference>
<keyword evidence="3 4" id="KW-0067">ATP-binding</keyword>
<keyword evidence="2 4" id="KW-0547">Nucleotide-binding</keyword>
<evidence type="ECO:0000313" key="8">
    <source>
        <dbReference type="Proteomes" id="UP000002630"/>
    </source>
</evidence>
<evidence type="ECO:0000313" key="7">
    <source>
        <dbReference type="EMBL" id="CBJ32447.1"/>
    </source>
</evidence>
<evidence type="ECO:0000256" key="5">
    <source>
        <dbReference type="SAM" id="MobiDB-lite"/>
    </source>
</evidence>
<accession>D7FY34</accession>